<feature type="chain" id="PRO_5043492928" evidence="2">
    <location>
        <begin position="19"/>
        <end position="309"/>
    </location>
</feature>
<name>A0AAU6WNZ3_9FLAO</name>
<organism evidence="3 4">
    <name type="scientific">Chryseobacterium endophyticum</name>
    <dbReference type="NCBI Taxonomy" id="1854762"/>
    <lineage>
        <taxon>Bacteria</taxon>
        <taxon>Pseudomonadati</taxon>
        <taxon>Bacteroidota</taxon>
        <taxon>Flavobacteriia</taxon>
        <taxon>Flavobacteriales</taxon>
        <taxon>Weeksellaceae</taxon>
        <taxon>Chryseobacterium group</taxon>
        <taxon>Chryseobacterium</taxon>
    </lineage>
</organism>
<evidence type="ECO:0000313" key="3">
    <source>
        <dbReference type="EMBL" id="XAO74288.1"/>
    </source>
</evidence>
<evidence type="ECO:0000256" key="1">
    <source>
        <dbReference type="ARBA" id="ARBA00022729"/>
    </source>
</evidence>
<evidence type="ECO:0000313" key="4">
    <source>
        <dbReference type="Proteomes" id="UP001463665"/>
    </source>
</evidence>
<keyword evidence="4" id="KW-1185">Reference proteome</keyword>
<dbReference type="EMBL" id="CP154834">
    <property type="protein sequence ID" value="XAO74288.1"/>
    <property type="molecule type" value="Genomic_DNA"/>
</dbReference>
<dbReference type="Proteomes" id="UP001463665">
    <property type="component" value="Chromosome"/>
</dbReference>
<protein>
    <submittedName>
        <fullName evidence="3">T9SS type A sorting domain-containing protein</fullName>
    </submittedName>
</protein>
<feature type="signal peptide" evidence="2">
    <location>
        <begin position="1"/>
        <end position="18"/>
    </location>
</feature>
<accession>A0AAU6WNZ3</accession>
<gene>
    <name evidence="3" type="ORF">AAFP95_22180</name>
</gene>
<dbReference type="AlphaFoldDB" id="A0AAU6WNZ3"/>
<proteinExistence type="predicted"/>
<evidence type="ECO:0000256" key="2">
    <source>
        <dbReference type="SAM" id="SignalP"/>
    </source>
</evidence>
<dbReference type="NCBIfam" id="TIGR04183">
    <property type="entry name" value="Por_Secre_tail"/>
    <property type="match status" value="1"/>
</dbReference>
<reference evidence="3 4" key="1">
    <citation type="submission" date="2024-04" db="EMBL/GenBank/DDBJ databases">
        <title>Genome sequencing and assembly of rice foliar adapted Chryseobacterium endophyticum OsEnb-ALM-A6.</title>
        <authorList>
            <person name="Kumar S."/>
            <person name="Javed M."/>
            <person name="Chouhan V."/>
            <person name="Charishma K."/>
            <person name="Patel A."/>
            <person name="Kumar M."/>
            <person name="Sahu K.P."/>
            <person name="Kumar A."/>
        </authorList>
    </citation>
    <scope>NUCLEOTIDE SEQUENCE [LARGE SCALE GENOMIC DNA]</scope>
    <source>
        <strain evidence="3 4">OsEnb-ALM-A6</strain>
    </source>
</reference>
<dbReference type="InterPro" id="IPR026444">
    <property type="entry name" value="Secre_tail"/>
</dbReference>
<sequence length="309" mass="32129">MKKIYSLAVVLISAAAFGQISLTSMGTAYTQNFDGMGSTTTYPTGWNGIRASGTGTVGQSLALVVNDGTSNTGAVFNVGTSGSTDRALGTLASGATVPAFGAQFTNNTGSTITSLVISFTEEQWRTGSNAVVETVPFAYSTNATGLDSGTWTPITNLDLVEILTSDNTNSAVDGNLAANRAAKLFTITGLSIANGTSFFIRWSDNNETGSDGMYAVDDFSLIPSSATLAVSDLSATKGSFIRNSFVKNNEITFGAEAKDVKVYTMSGQLVKTVSVKENEAVSVAELAKGNYIVTGTVNNKPVSQKILKD</sequence>
<keyword evidence="1 2" id="KW-0732">Signal</keyword>
<dbReference type="RefSeq" id="WP_294240381.1">
    <property type="nucleotide sequence ID" value="NZ_CP154834.1"/>
</dbReference>